<dbReference type="Proteomes" id="UP000015453">
    <property type="component" value="Unassembled WGS sequence"/>
</dbReference>
<evidence type="ECO:0000256" key="10">
    <source>
        <dbReference type="ARBA" id="ARBA00023157"/>
    </source>
</evidence>
<keyword evidence="5" id="KW-1003">Cell membrane</keyword>
<dbReference type="Pfam" id="PF07983">
    <property type="entry name" value="X8"/>
    <property type="match status" value="1"/>
</dbReference>
<keyword evidence="10" id="KW-1015">Disulfide bond</keyword>
<comment type="subcellular location">
    <subcellularLocation>
        <location evidence="2">Cell membrane</location>
        <topology evidence="2">Lipid-anchor</topology>
        <topology evidence="2">GPI-anchor</topology>
    </subcellularLocation>
</comment>
<evidence type="ECO:0000256" key="5">
    <source>
        <dbReference type="ARBA" id="ARBA00022475"/>
    </source>
</evidence>
<keyword evidence="9" id="KW-0472">Membrane</keyword>
<dbReference type="EC" id="3.2.1.39" evidence="4"/>
<evidence type="ECO:0000256" key="8">
    <source>
        <dbReference type="ARBA" id="ARBA00022801"/>
    </source>
</evidence>
<keyword evidence="8 15" id="KW-0378">Hydrolase</keyword>
<dbReference type="GO" id="GO:0005975">
    <property type="term" value="P:carbohydrate metabolic process"/>
    <property type="evidence" value="ECO:0007669"/>
    <property type="project" value="InterPro"/>
</dbReference>
<evidence type="ECO:0000256" key="7">
    <source>
        <dbReference type="ARBA" id="ARBA00022729"/>
    </source>
</evidence>
<dbReference type="GO" id="GO:0042973">
    <property type="term" value="F:glucan endo-1,3-beta-D-glucosidase activity"/>
    <property type="evidence" value="ECO:0007669"/>
    <property type="project" value="UniProtKB-EC"/>
</dbReference>
<dbReference type="InterPro" id="IPR044965">
    <property type="entry name" value="Glyco_hydro_17_plant"/>
</dbReference>
<reference evidence="17 18" key="1">
    <citation type="journal article" date="2013" name="BMC Genomics">
        <title>The miniature genome of a carnivorous plant Genlisea aurea contains a low number of genes and short non-coding sequences.</title>
        <authorList>
            <person name="Leushkin E.V."/>
            <person name="Sutormin R.A."/>
            <person name="Nabieva E.R."/>
            <person name="Penin A.A."/>
            <person name="Kondrashov A.S."/>
            <person name="Logacheva M.D."/>
        </authorList>
    </citation>
    <scope>NUCLEOTIDE SEQUENCE [LARGE SCALE GENOMIC DNA]</scope>
</reference>
<evidence type="ECO:0000256" key="13">
    <source>
        <dbReference type="ARBA" id="ARBA00023295"/>
    </source>
</evidence>
<evidence type="ECO:0000313" key="18">
    <source>
        <dbReference type="Proteomes" id="UP000015453"/>
    </source>
</evidence>
<dbReference type="InterPro" id="IPR000490">
    <property type="entry name" value="Glyco_hydro_17"/>
</dbReference>
<dbReference type="AlphaFoldDB" id="S8DZ21"/>
<dbReference type="GO" id="GO:0005886">
    <property type="term" value="C:plasma membrane"/>
    <property type="evidence" value="ECO:0007669"/>
    <property type="project" value="UniProtKB-SubCell"/>
</dbReference>
<dbReference type="GO" id="GO:0098552">
    <property type="term" value="C:side of membrane"/>
    <property type="evidence" value="ECO:0007669"/>
    <property type="project" value="UniProtKB-KW"/>
</dbReference>
<evidence type="ECO:0000256" key="4">
    <source>
        <dbReference type="ARBA" id="ARBA00012780"/>
    </source>
</evidence>
<dbReference type="InterPro" id="IPR017853">
    <property type="entry name" value="GH"/>
</dbReference>
<dbReference type="FunFam" id="3.20.20.80:FF:000005">
    <property type="entry name" value="Glucan endo-1,3-beta-glucosidase 14"/>
    <property type="match status" value="1"/>
</dbReference>
<feature type="non-terminal residue" evidence="17">
    <location>
        <position position="436"/>
    </location>
</feature>
<dbReference type="Gene3D" id="3.20.20.80">
    <property type="entry name" value="Glycosidases"/>
    <property type="match status" value="1"/>
</dbReference>
<organism evidence="17 18">
    <name type="scientific">Genlisea aurea</name>
    <dbReference type="NCBI Taxonomy" id="192259"/>
    <lineage>
        <taxon>Eukaryota</taxon>
        <taxon>Viridiplantae</taxon>
        <taxon>Streptophyta</taxon>
        <taxon>Embryophyta</taxon>
        <taxon>Tracheophyta</taxon>
        <taxon>Spermatophyta</taxon>
        <taxon>Magnoliopsida</taxon>
        <taxon>eudicotyledons</taxon>
        <taxon>Gunneridae</taxon>
        <taxon>Pentapetalae</taxon>
        <taxon>asterids</taxon>
        <taxon>lamiids</taxon>
        <taxon>Lamiales</taxon>
        <taxon>Lentibulariaceae</taxon>
        <taxon>Genlisea</taxon>
    </lineage>
</organism>
<keyword evidence="18" id="KW-1185">Reference proteome</keyword>
<evidence type="ECO:0000256" key="14">
    <source>
        <dbReference type="RuleBase" id="RU004335"/>
    </source>
</evidence>
<evidence type="ECO:0000256" key="12">
    <source>
        <dbReference type="ARBA" id="ARBA00023288"/>
    </source>
</evidence>
<feature type="domain" description="X8" evidence="16">
    <location>
        <begin position="351"/>
        <end position="436"/>
    </location>
</feature>
<dbReference type="OrthoDB" id="941679at2759"/>
<evidence type="ECO:0000259" key="16">
    <source>
        <dbReference type="SMART" id="SM00768"/>
    </source>
</evidence>
<dbReference type="SMART" id="SM00768">
    <property type="entry name" value="X8"/>
    <property type="match status" value="1"/>
</dbReference>
<comment type="catalytic activity">
    <reaction evidence="1">
        <text>Hydrolysis of (1-&gt;3)-beta-D-glucosidic linkages in (1-&gt;3)-beta-D-glucans.</text>
        <dbReference type="EC" id="3.2.1.39"/>
    </reaction>
</comment>
<dbReference type="GO" id="GO:0009506">
    <property type="term" value="C:plasmodesma"/>
    <property type="evidence" value="ECO:0007669"/>
    <property type="project" value="UniProtKB-ARBA"/>
</dbReference>
<evidence type="ECO:0000256" key="2">
    <source>
        <dbReference type="ARBA" id="ARBA00004609"/>
    </source>
</evidence>
<sequence>FADAAAFAGINYGRVADDLPSPAQVVLLLKSLGVDRVKIFDTDSGVLSAFAGSNISLTVALPNELLAAAAGGSSLTDSWVQSNVLPYGGIEAIAVGNEVFAASGNLTAFLVPAMENVYNSLAKYGVASVKVSSPIALGALQSSYPPSAGRFDEELIQPAMKPMLNFLRQTGSYLMANVYPYFAYTANADSIPLDYALLSSNSSGNTDPENGLVYQSLFEAQVDAVYAAMAAIGFDDVDIVVSETGWPSQGDPDEAGASVENAAAYNGNLVRRVLAGNGTPLRPSVPLQVYLFALFNEDQKPGPTSERNYGLFYPDEQKVYDVPLTAAGLDEATEVSKIQSPPGSFAGGSQTWCVANEDAGTDKLQQALDYACGNSLVNCRPIQPGATCYDPNTLLAHASFAFNSYYQMMDRASGSCDFGGGAHVVSQPPNFGNCRF</sequence>
<dbReference type="PANTHER" id="PTHR32227">
    <property type="entry name" value="GLUCAN ENDO-1,3-BETA-GLUCOSIDASE BG1-RELATED-RELATED"/>
    <property type="match status" value="1"/>
</dbReference>
<accession>S8DZ21</accession>
<dbReference type="EMBL" id="AUSU01002553">
    <property type="protein sequence ID" value="EPS68573.1"/>
    <property type="molecule type" value="Genomic_DNA"/>
</dbReference>
<evidence type="ECO:0000256" key="9">
    <source>
        <dbReference type="ARBA" id="ARBA00023136"/>
    </source>
</evidence>
<evidence type="ECO:0000256" key="15">
    <source>
        <dbReference type="RuleBase" id="RU004336"/>
    </source>
</evidence>
<dbReference type="Pfam" id="PF00332">
    <property type="entry name" value="Glyco_hydro_17"/>
    <property type="match status" value="1"/>
</dbReference>
<keyword evidence="11" id="KW-0325">Glycoprotein</keyword>
<gene>
    <name evidence="17" type="ORF">M569_06194</name>
</gene>
<keyword evidence="13 15" id="KW-0326">Glycosidase</keyword>
<evidence type="ECO:0000256" key="1">
    <source>
        <dbReference type="ARBA" id="ARBA00000382"/>
    </source>
</evidence>
<dbReference type="Gene3D" id="1.20.58.1040">
    <property type="match status" value="1"/>
</dbReference>
<dbReference type="PROSITE" id="PS00587">
    <property type="entry name" value="GLYCOSYL_HYDROL_F17"/>
    <property type="match status" value="1"/>
</dbReference>
<comment type="similarity">
    <text evidence="3 14">Belongs to the glycosyl hydrolase 17 family.</text>
</comment>
<dbReference type="FunFam" id="1.20.58.1040:FF:000001">
    <property type="entry name" value="Glucan endo-1,3-beta-glucosidase 4"/>
    <property type="match status" value="1"/>
</dbReference>
<dbReference type="InterPro" id="IPR012946">
    <property type="entry name" value="X8"/>
</dbReference>
<name>S8DZ21_9LAMI</name>
<evidence type="ECO:0000256" key="11">
    <source>
        <dbReference type="ARBA" id="ARBA00023180"/>
    </source>
</evidence>
<evidence type="ECO:0000256" key="3">
    <source>
        <dbReference type="ARBA" id="ARBA00008773"/>
    </source>
</evidence>
<feature type="non-terminal residue" evidence="17">
    <location>
        <position position="1"/>
    </location>
</feature>
<keyword evidence="12" id="KW-0449">Lipoprotein</keyword>
<proteinExistence type="inferred from homology"/>
<keyword evidence="7" id="KW-0732">Signal</keyword>
<comment type="caution">
    <text evidence="17">The sequence shown here is derived from an EMBL/GenBank/DDBJ whole genome shotgun (WGS) entry which is preliminary data.</text>
</comment>
<dbReference type="SUPFAM" id="SSF51445">
    <property type="entry name" value="(Trans)glycosidases"/>
    <property type="match status" value="1"/>
</dbReference>
<protein>
    <recommendedName>
        <fullName evidence="4">glucan endo-1,3-beta-D-glucosidase</fullName>
        <ecNumber evidence="4">3.2.1.39</ecNumber>
    </recommendedName>
</protein>
<evidence type="ECO:0000256" key="6">
    <source>
        <dbReference type="ARBA" id="ARBA00022622"/>
    </source>
</evidence>
<evidence type="ECO:0000313" key="17">
    <source>
        <dbReference type="EMBL" id="EPS68573.1"/>
    </source>
</evidence>
<keyword evidence="6" id="KW-0336">GPI-anchor</keyword>